<dbReference type="InterPro" id="IPR015424">
    <property type="entry name" value="PyrdxlP-dep_Trfase"/>
</dbReference>
<dbReference type="InterPro" id="IPR015421">
    <property type="entry name" value="PyrdxlP-dep_Trfase_major"/>
</dbReference>
<protein>
    <recommendedName>
        <fullName evidence="3">Molybdenum cofactor sulfurase</fullName>
    </recommendedName>
</protein>
<name>A0AAD6N8B0_PENCN</name>
<dbReference type="AlphaFoldDB" id="A0AAD6N8B0"/>
<reference evidence="1" key="1">
    <citation type="journal article" date="2023" name="IMA Fungus">
        <title>Comparative genomic study of the Penicillium genus elucidates a diverse pangenome and 15 lateral gene transfer events.</title>
        <authorList>
            <person name="Petersen C."/>
            <person name="Sorensen T."/>
            <person name="Nielsen M.R."/>
            <person name="Sondergaard T.E."/>
            <person name="Sorensen J.L."/>
            <person name="Fitzpatrick D.A."/>
            <person name="Frisvad J.C."/>
            <person name="Nielsen K.L."/>
        </authorList>
    </citation>
    <scope>NUCLEOTIDE SEQUENCE</scope>
    <source>
        <strain evidence="1">IBT 15450</strain>
    </source>
</reference>
<comment type="caution">
    <text evidence="1">The sequence shown here is derived from an EMBL/GenBank/DDBJ whole genome shotgun (WGS) entry which is preliminary data.</text>
</comment>
<gene>
    <name evidence="1" type="ORF">N7460_006728</name>
</gene>
<proteinExistence type="predicted"/>
<sequence>MRQIEYDGEYLEEFVHPQYGQGYFADTDAIHEQDPVVQMTGFVYADYPLPWVAGMTYLGHAGTTLFAKSFIQSFSDDIMSSHHPMLVSSQRSTRRTDDVRLQVLQFFNANPNGFDLVFVANATAAMKLIGDLFRDADPGGFWYGCHVDSHTSVIGVRELADINSQCFDDADVEAWITELSTAQSKFPSSQSNMNGRRLPLRWCAQLRSVACQGGNVSTLLDASSFLSTAPLDFGEANTAPNTAPDFTAFSFHKIFGFPDLGALIVRKCSGSLLERRKLFGRPQWHAKKDTSIPERLNNDTLPFQSIIALDAAISTSVCTGQCLIVPHILGFSLSDSMISCLY</sequence>
<dbReference type="SUPFAM" id="SSF53383">
    <property type="entry name" value="PLP-dependent transferases"/>
    <property type="match status" value="1"/>
</dbReference>
<evidence type="ECO:0008006" key="3">
    <source>
        <dbReference type="Google" id="ProtNLM"/>
    </source>
</evidence>
<dbReference type="EMBL" id="JAQJZL010000005">
    <property type="protein sequence ID" value="KAJ6041338.1"/>
    <property type="molecule type" value="Genomic_DNA"/>
</dbReference>
<evidence type="ECO:0000313" key="2">
    <source>
        <dbReference type="Proteomes" id="UP001219568"/>
    </source>
</evidence>
<dbReference type="PANTHER" id="PTHR14237">
    <property type="entry name" value="MOLYBDOPTERIN COFACTOR SULFURASE MOSC"/>
    <property type="match status" value="1"/>
</dbReference>
<dbReference type="Proteomes" id="UP001219568">
    <property type="component" value="Unassembled WGS sequence"/>
</dbReference>
<dbReference type="GO" id="GO:0043545">
    <property type="term" value="P:molybdopterin cofactor metabolic process"/>
    <property type="evidence" value="ECO:0007669"/>
    <property type="project" value="TreeGrafter"/>
</dbReference>
<dbReference type="PANTHER" id="PTHR14237:SF80">
    <property type="entry name" value="MOLYBDENUM COFACTOR SULFURASE"/>
    <property type="match status" value="1"/>
</dbReference>
<reference evidence="1" key="2">
    <citation type="submission" date="2023-01" db="EMBL/GenBank/DDBJ databases">
        <authorList>
            <person name="Petersen C."/>
        </authorList>
    </citation>
    <scope>NUCLEOTIDE SEQUENCE</scope>
    <source>
        <strain evidence="1">IBT 15450</strain>
    </source>
</reference>
<keyword evidence="2" id="KW-1185">Reference proteome</keyword>
<evidence type="ECO:0000313" key="1">
    <source>
        <dbReference type="EMBL" id="KAJ6041338.1"/>
    </source>
</evidence>
<dbReference type="GO" id="GO:0008265">
    <property type="term" value="F:molybdenum cofactor sulfurtransferase activity"/>
    <property type="evidence" value="ECO:0007669"/>
    <property type="project" value="TreeGrafter"/>
</dbReference>
<accession>A0AAD6N8B0</accession>
<dbReference type="Gene3D" id="3.40.640.10">
    <property type="entry name" value="Type I PLP-dependent aspartate aminotransferase-like (Major domain)"/>
    <property type="match status" value="1"/>
</dbReference>
<organism evidence="1 2">
    <name type="scientific">Penicillium canescens</name>
    <dbReference type="NCBI Taxonomy" id="5083"/>
    <lineage>
        <taxon>Eukaryota</taxon>
        <taxon>Fungi</taxon>
        <taxon>Dikarya</taxon>
        <taxon>Ascomycota</taxon>
        <taxon>Pezizomycotina</taxon>
        <taxon>Eurotiomycetes</taxon>
        <taxon>Eurotiomycetidae</taxon>
        <taxon>Eurotiales</taxon>
        <taxon>Aspergillaceae</taxon>
        <taxon>Penicillium</taxon>
    </lineage>
</organism>